<dbReference type="GO" id="GO:0016887">
    <property type="term" value="F:ATP hydrolysis activity"/>
    <property type="evidence" value="ECO:0007669"/>
    <property type="project" value="InterPro"/>
</dbReference>
<dbReference type="AlphaFoldDB" id="A0A3N4RNX3"/>
<dbReference type="InterPro" id="IPR003959">
    <property type="entry name" value="ATPase_AAA_core"/>
</dbReference>
<evidence type="ECO:0000259" key="2">
    <source>
        <dbReference type="Pfam" id="PF13476"/>
    </source>
</evidence>
<dbReference type="PANTHER" id="PTHR40396:SF1">
    <property type="entry name" value="ATPASE AAA-TYPE CORE DOMAIN-CONTAINING PROTEIN"/>
    <property type="match status" value="1"/>
</dbReference>
<dbReference type="InterPro" id="IPR027417">
    <property type="entry name" value="P-loop_NTPase"/>
</dbReference>
<name>A0A3N4RNX3_9ACTN</name>
<dbReference type="InterPro" id="IPR038729">
    <property type="entry name" value="Rad50/SbcC_AAA"/>
</dbReference>
<dbReference type="SUPFAM" id="SSF52540">
    <property type="entry name" value="P-loop containing nucleoside triphosphate hydrolases"/>
    <property type="match status" value="1"/>
</dbReference>
<feature type="domain" description="Rad50/SbcC-type AAA" evidence="2">
    <location>
        <begin position="4"/>
        <end position="80"/>
    </location>
</feature>
<keyword evidence="4" id="KW-1185">Reference proteome</keyword>
<comment type="caution">
    <text evidence="3">The sequence shown here is derived from an EMBL/GenBank/DDBJ whole genome shotgun (WGS) entry which is preliminary data.</text>
</comment>
<evidence type="ECO:0000313" key="4">
    <source>
        <dbReference type="Proteomes" id="UP000266906"/>
    </source>
</evidence>
<dbReference type="Gene3D" id="3.40.50.300">
    <property type="entry name" value="P-loop containing nucleotide triphosphate hydrolases"/>
    <property type="match status" value="2"/>
</dbReference>
<dbReference type="Pfam" id="PF13476">
    <property type="entry name" value="AAA_23"/>
    <property type="match status" value="1"/>
</dbReference>
<dbReference type="PANTHER" id="PTHR40396">
    <property type="entry name" value="ATPASE-LIKE PROTEIN"/>
    <property type="match status" value="1"/>
</dbReference>
<dbReference type="GO" id="GO:0005524">
    <property type="term" value="F:ATP binding"/>
    <property type="evidence" value="ECO:0007669"/>
    <property type="project" value="InterPro"/>
</dbReference>
<evidence type="ECO:0000313" key="3">
    <source>
        <dbReference type="EMBL" id="RPE32521.1"/>
    </source>
</evidence>
<feature type="domain" description="ATPase AAA-type core" evidence="1">
    <location>
        <begin position="230"/>
        <end position="307"/>
    </location>
</feature>
<dbReference type="RefSeq" id="WP_123817347.1">
    <property type="nucleotide sequence ID" value="NZ_RKQG01000001.1"/>
</dbReference>
<sequence>MITQIRIDGFKSFVGFELDVHPVTVLLGVNGAGKSNLFDALRLVAGTVHRGFKETLAADRRLAARDLFHRGGAGRDEFTITVGMDVAWADGRIPAEVRLHVSRSTADGAVLDREKSVVQLLTTGKTIGLADLRTTVYDVPHEVVVVARMLRECRAWQPYALEPAALRQLGRPEADGPLDPSGSNIAVVIRRIEEDAPERFTQLVADLAALVPGVRGIRTEVLRTRGEFDFEVEFQHTGWVSPASLSDGTLRALALLAAYWDPKRIGLLAVEEIENGMHLSQVAELVRRLGRGDGQLLVTTHSSALLAALQGDLSGGVVFLDQADRVDPESGTVSRITVARPLLPRTPDAEPGTFTSPQAVERMLRRLGQGAV</sequence>
<proteinExistence type="predicted"/>
<dbReference type="GO" id="GO:0006302">
    <property type="term" value="P:double-strand break repair"/>
    <property type="evidence" value="ECO:0007669"/>
    <property type="project" value="InterPro"/>
</dbReference>
<gene>
    <name evidence="3" type="ORF">EDD38_0785</name>
</gene>
<organism evidence="3 4">
    <name type="scientific">Kitasatospora cineracea</name>
    <dbReference type="NCBI Taxonomy" id="88074"/>
    <lineage>
        <taxon>Bacteria</taxon>
        <taxon>Bacillati</taxon>
        <taxon>Actinomycetota</taxon>
        <taxon>Actinomycetes</taxon>
        <taxon>Kitasatosporales</taxon>
        <taxon>Streptomycetaceae</taxon>
        <taxon>Kitasatospora</taxon>
    </lineage>
</organism>
<dbReference type="EMBL" id="RKQG01000001">
    <property type="protein sequence ID" value="RPE32521.1"/>
    <property type="molecule type" value="Genomic_DNA"/>
</dbReference>
<dbReference type="Pfam" id="PF13304">
    <property type="entry name" value="AAA_21"/>
    <property type="match status" value="1"/>
</dbReference>
<evidence type="ECO:0000259" key="1">
    <source>
        <dbReference type="Pfam" id="PF13304"/>
    </source>
</evidence>
<accession>A0A3N4RNX3</accession>
<reference evidence="3 4" key="1">
    <citation type="submission" date="2018-11" db="EMBL/GenBank/DDBJ databases">
        <title>Sequencing the genomes of 1000 actinobacteria strains.</title>
        <authorList>
            <person name="Klenk H.-P."/>
        </authorList>
    </citation>
    <scope>NUCLEOTIDE SEQUENCE [LARGE SCALE GENOMIC DNA]</scope>
    <source>
        <strain evidence="3 4">DSM 44781</strain>
    </source>
</reference>
<dbReference type="Proteomes" id="UP000266906">
    <property type="component" value="Unassembled WGS sequence"/>
</dbReference>
<protein>
    <submittedName>
        <fullName evidence="3">ATPase</fullName>
    </submittedName>
</protein>
<dbReference type="PIRSF" id="PIRSF029347">
    <property type="entry name" value="RecF"/>
    <property type="match status" value="1"/>
</dbReference>
<dbReference type="InterPro" id="IPR014555">
    <property type="entry name" value="RecF-like"/>
</dbReference>